<evidence type="ECO:0000313" key="1">
    <source>
        <dbReference type="EMBL" id="OJX56371.1"/>
    </source>
</evidence>
<sequence length="181" mass="20460">MQKAEHIRYAELHNRAADLFEKATEGEELNTGMLDEAFGLEHKVARAVIDLGLSELSIYTYNVSAAMMAHLLGRNDEALSILNHTRINLTNDKLIQKIADKIGAYDRSSTKNSSRKFRSDYWTPSEVAFLSAIPPSISIEPLTMHGSSIRYLVWGNIKKNTEFIIPAMSHSEQWYPQEMSS</sequence>
<accession>A0A1M3KVS9</accession>
<protein>
    <submittedName>
        <fullName evidence="1">Uncharacterized protein</fullName>
    </submittedName>
</protein>
<dbReference type="AlphaFoldDB" id="A0A1M3KVS9"/>
<dbReference type="STRING" id="1895771.BGO89_13645"/>
<reference evidence="1 2" key="1">
    <citation type="submission" date="2016-09" db="EMBL/GenBank/DDBJ databases">
        <title>Genome-resolved meta-omics ties microbial dynamics to process performance in biotechnology for thiocyanate degradation.</title>
        <authorList>
            <person name="Kantor R.S."/>
            <person name="Huddy R.J."/>
            <person name="Iyer R."/>
            <person name="Thomas B.C."/>
            <person name="Brown C.T."/>
            <person name="Anantharaman K."/>
            <person name="Tringe S."/>
            <person name="Hettich R.L."/>
            <person name="Harrison S.T."/>
            <person name="Banfield J.F."/>
        </authorList>
    </citation>
    <scope>NUCLEOTIDE SEQUENCE [LARGE SCALE GENOMIC DNA]</scope>
    <source>
        <strain evidence="1">59-99</strain>
    </source>
</reference>
<organism evidence="1 2">
    <name type="scientific">Candidatus Kapaibacterium thiocyanatum</name>
    <dbReference type="NCBI Taxonomy" id="1895771"/>
    <lineage>
        <taxon>Bacteria</taxon>
        <taxon>Pseudomonadati</taxon>
        <taxon>Candidatus Kapaibacteriota</taxon>
        <taxon>Candidatus Kapaibacteriia</taxon>
        <taxon>Candidatus Kapaibacteriales</taxon>
        <taxon>Candidatus Kapaibacteriaceae</taxon>
        <taxon>Candidatus Kapaibacterium</taxon>
    </lineage>
</organism>
<evidence type="ECO:0000313" key="2">
    <source>
        <dbReference type="Proteomes" id="UP000184233"/>
    </source>
</evidence>
<proteinExistence type="predicted"/>
<name>A0A1M3KVS9_9BACT</name>
<comment type="caution">
    <text evidence="1">The sequence shown here is derived from an EMBL/GenBank/DDBJ whole genome shotgun (WGS) entry which is preliminary data.</text>
</comment>
<dbReference type="Proteomes" id="UP000184233">
    <property type="component" value="Unassembled WGS sequence"/>
</dbReference>
<dbReference type="EMBL" id="MKVH01000025">
    <property type="protein sequence ID" value="OJX56371.1"/>
    <property type="molecule type" value="Genomic_DNA"/>
</dbReference>
<gene>
    <name evidence="1" type="ORF">BGO89_13645</name>
</gene>